<accession>A0ABQ7QEW1</accession>
<evidence type="ECO:0000313" key="1">
    <source>
        <dbReference type="EMBL" id="KAG7303746.1"/>
    </source>
</evidence>
<organism evidence="1 2">
    <name type="scientific">Plutella xylostella</name>
    <name type="common">Diamondback moth</name>
    <name type="synonym">Plutella maculipennis</name>
    <dbReference type="NCBI Taxonomy" id="51655"/>
    <lineage>
        <taxon>Eukaryota</taxon>
        <taxon>Metazoa</taxon>
        <taxon>Ecdysozoa</taxon>
        <taxon>Arthropoda</taxon>
        <taxon>Hexapoda</taxon>
        <taxon>Insecta</taxon>
        <taxon>Pterygota</taxon>
        <taxon>Neoptera</taxon>
        <taxon>Endopterygota</taxon>
        <taxon>Lepidoptera</taxon>
        <taxon>Glossata</taxon>
        <taxon>Ditrysia</taxon>
        <taxon>Yponomeutoidea</taxon>
        <taxon>Plutellidae</taxon>
        <taxon>Plutella</taxon>
    </lineage>
</organism>
<keyword evidence="2" id="KW-1185">Reference proteome</keyword>
<protein>
    <submittedName>
        <fullName evidence="1">Uncharacterized protein</fullName>
    </submittedName>
</protein>
<proteinExistence type="predicted"/>
<sequence>MEYLQHKDSGGTEGGANLSRNCSVREGGKALIVDSLKADLNLLIFAHTSEGFTWGDMERQKDRQLANFFCLNNCLVLVIVSGGVDENFEVNLIKIGKWSLPKVEGRGVQSSSAANLGEQIDRSGALMPWPGAVLRVAEPLFNITRLYLSTNSKIFTEQGVGVEAIVLPQEECWQLRSPKIKRGLGIEDRRPSISLMISEEARGIYKETKVMLLTFTAIMEKLLLWDGMGICT</sequence>
<dbReference type="EMBL" id="JAHIBW010000016">
    <property type="protein sequence ID" value="KAG7303746.1"/>
    <property type="molecule type" value="Genomic_DNA"/>
</dbReference>
<name>A0ABQ7QEW1_PLUXY</name>
<comment type="caution">
    <text evidence="1">The sequence shown here is derived from an EMBL/GenBank/DDBJ whole genome shotgun (WGS) entry which is preliminary data.</text>
</comment>
<evidence type="ECO:0000313" key="2">
    <source>
        <dbReference type="Proteomes" id="UP000823941"/>
    </source>
</evidence>
<reference evidence="1 2" key="1">
    <citation type="submission" date="2021-06" db="EMBL/GenBank/DDBJ databases">
        <title>A haploid diamondback moth (Plutella xylostella L.) genome assembly resolves 31 chromosomes and identifies a diamide resistance mutation.</title>
        <authorList>
            <person name="Ward C.M."/>
            <person name="Perry K.D."/>
            <person name="Baker G."/>
            <person name="Powis K."/>
            <person name="Heckel D.G."/>
            <person name="Baxter S.W."/>
        </authorList>
    </citation>
    <scope>NUCLEOTIDE SEQUENCE [LARGE SCALE GENOMIC DNA]</scope>
    <source>
        <strain evidence="1 2">LV</strain>
        <tissue evidence="1">Single pupa</tissue>
    </source>
</reference>
<gene>
    <name evidence="1" type="ORF">JYU34_012314</name>
</gene>
<dbReference type="Proteomes" id="UP000823941">
    <property type="component" value="Chromosome 16"/>
</dbReference>